<protein>
    <submittedName>
        <fullName evidence="6">Uncharacterized protein</fullName>
    </submittedName>
</protein>
<sequence length="116" mass="10872">MESSMESIMNCTATCVCPLAAVALVAGVGIVAAPALVTAPILAAVGFTPGGVLARSAAAAAQSGIGNVAAGSAFAVCQSAAAGGYGALVVNGAVQAAGVGIAAISGFFVTKSEEKE</sequence>
<proteinExistence type="inferred from homology"/>
<keyword evidence="7" id="KW-1185">Reference proteome</keyword>
<reference evidence="6 7" key="1">
    <citation type="submission" date="2016-03" db="EMBL/GenBank/DDBJ databases">
        <title>Fine-scale spatial genetic structure of a fungal parasite of coffee scale insects.</title>
        <authorList>
            <person name="Jackson D."/>
            <person name="Zemenick K.A."/>
            <person name="Malloure B."/>
            <person name="Quandt C.A."/>
            <person name="James T.Y."/>
        </authorList>
    </citation>
    <scope>NUCLEOTIDE SEQUENCE [LARGE SCALE GENOMIC DNA]</scope>
    <source>
        <strain evidence="6 7">UM487</strain>
    </source>
</reference>
<evidence type="ECO:0000256" key="1">
    <source>
        <dbReference type="ARBA" id="ARBA00004141"/>
    </source>
</evidence>
<evidence type="ECO:0000313" key="7">
    <source>
        <dbReference type="Proteomes" id="UP000243081"/>
    </source>
</evidence>
<evidence type="ECO:0000256" key="2">
    <source>
        <dbReference type="ARBA" id="ARBA00007262"/>
    </source>
</evidence>
<evidence type="ECO:0000313" key="6">
    <source>
        <dbReference type="EMBL" id="OAR01202.1"/>
    </source>
</evidence>
<dbReference type="Proteomes" id="UP000243081">
    <property type="component" value="Unassembled WGS sequence"/>
</dbReference>
<keyword evidence="5" id="KW-0472">Membrane</keyword>
<comment type="similarity">
    <text evidence="2">Belongs to the IFI6/IFI27 family.</text>
</comment>
<keyword evidence="4" id="KW-1133">Transmembrane helix</keyword>
<evidence type="ECO:0000256" key="4">
    <source>
        <dbReference type="ARBA" id="ARBA00022989"/>
    </source>
</evidence>
<name>A0A179IH45_CORDF</name>
<accession>A0A179IH45</accession>
<dbReference type="AlphaFoldDB" id="A0A179IH45"/>
<organism evidence="6 7">
    <name type="scientific">Cordyceps confragosa</name>
    <name type="common">Lecanicillium lecanii</name>
    <dbReference type="NCBI Taxonomy" id="2714763"/>
    <lineage>
        <taxon>Eukaryota</taxon>
        <taxon>Fungi</taxon>
        <taxon>Dikarya</taxon>
        <taxon>Ascomycota</taxon>
        <taxon>Pezizomycotina</taxon>
        <taxon>Sordariomycetes</taxon>
        <taxon>Hypocreomycetidae</taxon>
        <taxon>Hypocreales</taxon>
        <taxon>Cordycipitaceae</taxon>
        <taxon>Akanthomyces</taxon>
    </lineage>
</organism>
<comment type="caution">
    <text evidence="6">The sequence shown here is derived from an EMBL/GenBank/DDBJ whole genome shotgun (WGS) entry which is preliminary data.</text>
</comment>
<evidence type="ECO:0000256" key="5">
    <source>
        <dbReference type="ARBA" id="ARBA00023136"/>
    </source>
</evidence>
<dbReference type="GO" id="GO:0016020">
    <property type="term" value="C:membrane"/>
    <property type="evidence" value="ECO:0007669"/>
    <property type="project" value="UniProtKB-SubCell"/>
</dbReference>
<dbReference type="EMBL" id="LUKN01001294">
    <property type="protein sequence ID" value="OAR01202.1"/>
    <property type="molecule type" value="Genomic_DNA"/>
</dbReference>
<dbReference type="InterPro" id="IPR038213">
    <property type="entry name" value="IFI6/IFI27-like_sf"/>
</dbReference>
<dbReference type="Gene3D" id="6.10.110.10">
    <property type="match status" value="1"/>
</dbReference>
<gene>
    <name evidence="6" type="ORF">LLEC1_05681</name>
</gene>
<dbReference type="InterPro" id="IPR009311">
    <property type="entry name" value="IFI6/IFI27-like"/>
</dbReference>
<keyword evidence="3" id="KW-0812">Transmembrane</keyword>
<dbReference type="OMA" id="ECLMSGC"/>
<comment type="subcellular location">
    <subcellularLocation>
        <location evidence="1">Membrane</location>
        <topology evidence="1">Multi-pass membrane protein</topology>
    </subcellularLocation>
</comment>
<dbReference type="Pfam" id="PF06140">
    <property type="entry name" value="Ifi-6-16"/>
    <property type="match status" value="1"/>
</dbReference>
<evidence type="ECO:0000256" key="3">
    <source>
        <dbReference type="ARBA" id="ARBA00022692"/>
    </source>
</evidence>